<proteinExistence type="predicted"/>
<sequence length="178" mass="20462">MRCPGPPCHHEGQYCWQDPVGNKHYRLETYHMKSLEYVERGGIIETHDDIPDAIRKEIYDEEKQQLERKQKSCNTVTGSSCPPININVLSTPSSQSLMTSTPNSTETTLPRTTNSDSIDIPGFLDEAVEEYARWQLSRVSNFFINHGVETGVTRRFVRDVSRCVKQRKQNQDSTERLD</sequence>
<comment type="caution">
    <text evidence="2">The sequence shown here is derived from an EMBL/GenBank/DDBJ whole genome shotgun (WGS) entry which is preliminary data.</text>
</comment>
<dbReference type="VEuPathDB" id="FungiDB:AJ78_08938"/>
<protein>
    <submittedName>
        <fullName evidence="2">Uncharacterized protein</fullName>
    </submittedName>
</protein>
<dbReference type="AlphaFoldDB" id="A0A1J9P1Q2"/>
<evidence type="ECO:0000313" key="3">
    <source>
        <dbReference type="Proteomes" id="UP000182235"/>
    </source>
</evidence>
<dbReference type="STRING" id="1447872.A0A1J9P1Q2"/>
<accession>A0A1J9P1Q2</accession>
<feature type="region of interest" description="Disordered" evidence="1">
    <location>
        <begin position="91"/>
        <end position="114"/>
    </location>
</feature>
<name>A0A1J9P1Q2_9EURO</name>
<dbReference type="OrthoDB" id="4187842at2759"/>
<organism evidence="2 3">
    <name type="scientific">Emergomyces pasteurianus Ep9510</name>
    <dbReference type="NCBI Taxonomy" id="1447872"/>
    <lineage>
        <taxon>Eukaryota</taxon>
        <taxon>Fungi</taxon>
        <taxon>Dikarya</taxon>
        <taxon>Ascomycota</taxon>
        <taxon>Pezizomycotina</taxon>
        <taxon>Eurotiomycetes</taxon>
        <taxon>Eurotiomycetidae</taxon>
        <taxon>Onygenales</taxon>
        <taxon>Ajellomycetaceae</taxon>
        <taxon>Emergomyces</taxon>
    </lineage>
</organism>
<dbReference type="Proteomes" id="UP000182235">
    <property type="component" value="Unassembled WGS sequence"/>
</dbReference>
<dbReference type="EMBL" id="LGRN01001145">
    <property type="protein sequence ID" value="OJD09770.1"/>
    <property type="molecule type" value="Genomic_DNA"/>
</dbReference>
<keyword evidence="3" id="KW-1185">Reference proteome</keyword>
<reference evidence="2 3" key="1">
    <citation type="submission" date="2015-07" db="EMBL/GenBank/DDBJ databases">
        <title>Emmonsia species relationships and genome sequence.</title>
        <authorList>
            <consortium name="The Broad Institute Genomics Platform"/>
            <person name="Cuomo C.A."/>
            <person name="Munoz J.F."/>
            <person name="Imamovic A."/>
            <person name="Priest M.E."/>
            <person name="Young S."/>
            <person name="Clay O.K."/>
            <person name="McEwen J.G."/>
        </authorList>
    </citation>
    <scope>NUCLEOTIDE SEQUENCE [LARGE SCALE GENOMIC DNA]</scope>
    <source>
        <strain evidence="2 3">UAMH 9510</strain>
    </source>
</reference>
<evidence type="ECO:0000313" key="2">
    <source>
        <dbReference type="EMBL" id="OJD09770.1"/>
    </source>
</evidence>
<gene>
    <name evidence="2" type="ORF">AJ78_08938</name>
</gene>
<evidence type="ECO:0000256" key="1">
    <source>
        <dbReference type="SAM" id="MobiDB-lite"/>
    </source>
</evidence>